<feature type="region of interest" description="Disordered" evidence="1">
    <location>
        <begin position="34"/>
        <end position="53"/>
    </location>
</feature>
<feature type="compositionally biased region" description="Gly residues" evidence="1">
    <location>
        <begin position="40"/>
        <end position="49"/>
    </location>
</feature>
<sequence>MCSARQPGASRTEACQRTRSTFLSFLRSFYDQSVSERSPGGAGEAGGAGSKVSASNRGLIEAALRLPNPGFDPVTLRSPETEAPLYEKLWPLPWPPDHREHNFTGHEQKKRPVSSENTSHAECGPKQLNLSSEARRCE</sequence>
<name>A0A9Q1IVR2_SYNKA</name>
<dbReference type="EMBL" id="JAINUF010000007">
    <property type="protein sequence ID" value="KAJ8354391.1"/>
    <property type="molecule type" value="Genomic_DNA"/>
</dbReference>
<reference evidence="2" key="1">
    <citation type="journal article" date="2023" name="Science">
        <title>Genome structures resolve the early diversification of teleost fishes.</title>
        <authorList>
            <person name="Parey E."/>
            <person name="Louis A."/>
            <person name="Montfort J."/>
            <person name="Bouchez O."/>
            <person name="Roques C."/>
            <person name="Iampietro C."/>
            <person name="Lluch J."/>
            <person name="Castinel A."/>
            <person name="Donnadieu C."/>
            <person name="Desvignes T."/>
            <person name="Floi Bucao C."/>
            <person name="Jouanno E."/>
            <person name="Wen M."/>
            <person name="Mejri S."/>
            <person name="Dirks R."/>
            <person name="Jansen H."/>
            <person name="Henkel C."/>
            <person name="Chen W.J."/>
            <person name="Zahm M."/>
            <person name="Cabau C."/>
            <person name="Klopp C."/>
            <person name="Thompson A.W."/>
            <person name="Robinson-Rechavi M."/>
            <person name="Braasch I."/>
            <person name="Lecointre G."/>
            <person name="Bobe J."/>
            <person name="Postlethwait J.H."/>
            <person name="Berthelot C."/>
            <person name="Roest Crollius H."/>
            <person name="Guiguen Y."/>
        </authorList>
    </citation>
    <scope>NUCLEOTIDE SEQUENCE</scope>
    <source>
        <strain evidence="2">WJC10195</strain>
    </source>
</reference>
<protein>
    <submittedName>
        <fullName evidence="2">Uncharacterized protein</fullName>
    </submittedName>
</protein>
<feature type="compositionally biased region" description="Basic and acidic residues" evidence="1">
    <location>
        <begin position="96"/>
        <end position="107"/>
    </location>
</feature>
<evidence type="ECO:0000313" key="3">
    <source>
        <dbReference type="Proteomes" id="UP001152622"/>
    </source>
</evidence>
<gene>
    <name evidence="2" type="ORF">SKAU_G00219580</name>
</gene>
<feature type="region of interest" description="Disordered" evidence="1">
    <location>
        <begin position="94"/>
        <end position="138"/>
    </location>
</feature>
<keyword evidence="3" id="KW-1185">Reference proteome</keyword>
<comment type="caution">
    <text evidence="2">The sequence shown here is derived from an EMBL/GenBank/DDBJ whole genome shotgun (WGS) entry which is preliminary data.</text>
</comment>
<dbReference type="Proteomes" id="UP001152622">
    <property type="component" value="Chromosome 7"/>
</dbReference>
<organism evidence="2 3">
    <name type="scientific">Synaphobranchus kaupii</name>
    <name type="common">Kaup's arrowtooth eel</name>
    <dbReference type="NCBI Taxonomy" id="118154"/>
    <lineage>
        <taxon>Eukaryota</taxon>
        <taxon>Metazoa</taxon>
        <taxon>Chordata</taxon>
        <taxon>Craniata</taxon>
        <taxon>Vertebrata</taxon>
        <taxon>Euteleostomi</taxon>
        <taxon>Actinopterygii</taxon>
        <taxon>Neopterygii</taxon>
        <taxon>Teleostei</taxon>
        <taxon>Anguilliformes</taxon>
        <taxon>Synaphobranchidae</taxon>
        <taxon>Synaphobranchus</taxon>
    </lineage>
</organism>
<evidence type="ECO:0000256" key="1">
    <source>
        <dbReference type="SAM" id="MobiDB-lite"/>
    </source>
</evidence>
<evidence type="ECO:0000313" key="2">
    <source>
        <dbReference type="EMBL" id="KAJ8354391.1"/>
    </source>
</evidence>
<accession>A0A9Q1IVR2</accession>
<proteinExistence type="predicted"/>
<dbReference type="AlphaFoldDB" id="A0A9Q1IVR2"/>